<evidence type="ECO:0000256" key="10">
    <source>
        <dbReference type="ARBA" id="ARBA00023102"/>
    </source>
</evidence>
<keyword evidence="9 12" id="KW-0520">NAD</keyword>
<keyword evidence="15" id="KW-0378">Hydrolase</keyword>
<evidence type="ECO:0000313" key="15">
    <source>
        <dbReference type="EMBL" id="MDI3402982.1"/>
    </source>
</evidence>
<dbReference type="InterPro" id="IPR016161">
    <property type="entry name" value="Ald_DH/histidinol_DH"/>
</dbReference>
<dbReference type="Proteomes" id="UP001223978">
    <property type="component" value="Unassembled WGS sequence"/>
</dbReference>
<dbReference type="NCBIfam" id="TIGR00069">
    <property type="entry name" value="hisD"/>
    <property type="match status" value="1"/>
</dbReference>
<feature type="binding site" evidence="12">
    <location>
        <position position="428"/>
    </location>
    <ligand>
        <name>Zn(2+)</name>
        <dbReference type="ChEBI" id="CHEBI:29105"/>
    </ligand>
</feature>
<organism evidence="15 16">
    <name type="scientific">Streptomyces cavernicola</name>
    <dbReference type="NCBI Taxonomy" id="3043613"/>
    <lineage>
        <taxon>Bacteria</taxon>
        <taxon>Bacillati</taxon>
        <taxon>Actinomycetota</taxon>
        <taxon>Actinomycetes</taxon>
        <taxon>Kitasatosporales</taxon>
        <taxon>Streptomycetaceae</taxon>
        <taxon>Streptomyces</taxon>
    </lineage>
</organism>
<protein>
    <recommendedName>
        <fullName evidence="5 12">Histidinol dehydrogenase</fullName>
        <shortName evidence="12">HDH</shortName>
        <ecNumber evidence="4 12">1.1.1.23</ecNumber>
    </recommendedName>
</protein>
<evidence type="ECO:0000313" key="16">
    <source>
        <dbReference type="Proteomes" id="UP001223978"/>
    </source>
</evidence>
<dbReference type="CDD" id="cd06572">
    <property type="entry name" value="Histidinol_dh"/>
    <property type="match status" value="1"/>
</dbReference>
<dbReference type="GO" id="GO:0004399">
    <property type="term" value="F:histidinol dehydrogenase activity"/>
    <property type="evidence" value="ECO:0007669"/>
    <property type="project" value="UniProtKB-EC"/>
</dbReference>
<dbReference type="PANTHER" id="PTHR21256:SF2">
    <property type="entry name" value="HISTIDINE BIOSYNTHESIS TRIFUNCTIONAL PROTEIN"/>
    <property type="match status" value="1"/>
</dbReference>
<name>A0ABT6S4J0_9ACTN</name>
<feature type="binding site" evidence="12">
    <location>
        <position position="243"/>
    </location>
    <ligand>
        <name>substrate</name>
    </ligand>
</feature>
<feature type="binding site" evidence="12">
    <location>
        <position position="268"/>
    </location>
    <ligand>
        <name>Zn(2+)</name>
        <dbReference type="ChEBI" id="CHEBI:29105"/>
    </ligand>
</feature>
<evidence type="ECO:0000256" key="6">
    <source>
        <dbReference type="ARBA" id="ARBA00022723"/>
    </source>
</evidence>
<feature type="binding site" evidence="12">
    <location>
        <position position="369"/>
    </location>
    <ligand>
        <name>Zn(2+)</name>
        <dbReference type="ChEBI" id="CHEBI:29105"/>
    </ligand>
</feature>
<comment type="cofactor">
    <cofactor evidence="12">
        <name>Zn(2+)</name>
        <dbReference type="ChEBI" id="CHEBI:29105"/>
    </cofactor>
    <text evidence="12">Binds 1 zinc ion per subunit.</text>
</comment>
<dbReference type="HAMAP" id="MF_01024">
    <property type="entry name" value="HisD"/>
    <property type="match status" value="1"/>
</dbReference>
<feature type="binding site" evidence="12">
    <location>
        <position position="194"/>
    </location>
    <ligand>
        <name>NAD(+)</name>
        <dbReference type="ChEBI" id="CHEBI:57540"/>
    </ligand>
</feature>
<evidence type="ECO:0000256" key="13">
    <source>
        <dbReference type="PIRNR" id="PIRNR000099"/>
    </source>
</evidence>
<dbReference type="Gene3D" id="3.40.50.1980">
    <property type="entry name" value="Nitrogenase molybdenum iron protein domain"/>
    <property type="match status" value="2"/>
</dbReference>
<keyword evidence="10 12" id="KW-0368">Histidine biosynthesis</keyword>
<keyword evidence="8 12" id="KW-0560">Oxidoreductase</keyword>
<dbReference type="PANTHER" id="PTHR21256">
    <property type="entry name" value="HISTIDINOL DEHYDROGENASE HDH"/>
    <property type="match status" value="1"/>
</dbReference>
<evidence type="ECO:0000256" key="11">
    <source>
        <dbReference type="ARBA" id="ARBA00049489"/>
    </source>
</evidence>
<evidence type="ECO:0000256" key="12">
    <source>
        <dbReference type="HAMAP-Rule" id="MF_01024"/>
    </source>
</evidence>
<evidence type="ECO:0000256" key="14">
    <source>
        <dbReference type="RuleBase" id="RU004175"/>
    </source>
</evidence>
<sequence>MISRIDLRGDSLPEGGALRDLLPRAEFDVAAALDKVRPICEDVHHRGTAALIEYAEKFDGVRLDRVRVPAEALAQALAELDPEVRAALEESIRRARIVHREQRRAPHTTQVVPGGTVTEKWVPVERVGLYAPGGRSVYPSSVIMNAVPAQEAGVESVALASPPQKEFGGLPHPTILAACALLGVYEVYAVGGAQAVAMFAYGTSGPDGCAPANMVTGPGNIWVAAAKRYFTGRIGIDTEAGPTEIAVLADDTADPAHVASDLISQAEHDPLAAAVLVTDSVALAEAVEKELEPQVAATKHVEDRIKPALAGRQSAIVLVDGLEEGLRVVDAYGAEHLEIQTADATAVAERVKNAGAIFVGPYAPVSLGDYCAGSNHVLPTGGCACHSSGLSVQSFLRGIHIVDYSRDALADVAHHVVTLAEAEDLPAHGAAIKARFDWKVPGEEVSDSK</sequence>
<dbReference type="InterPro" id="IPR022695">
    <property type="entry name" value="Histidinol_DH_monofunct"/>
</dbReference>
<feature type="binding site" evidence="12">
    <location>
        <position position="265"/>
    </location>
    <ligand>
        <name>substrate</name>
    </ligand>
</feature>
<keyword evidence="12" id="KW-0028">Amino-acid biosynthesis</keyword>
<feature type="binding site" evidence="12">
    <location>
        <position position="428"/>
    </location>
    <ligand>
        <name>substrate</name>
    </ligand>
</feature>
<evidence type="ECO:0000256" key="4">
    <source>
        <dbReference type="ARBA" id="ARBA00012965"/>
    </source>
</evidence>
<comment type="caution">
    <text evidence="15">The sequence shown here is derived from an EMBL/GenBank/DDBJ whole genome shotgun (WGS) entry which is preliminary data.</text>
</comment>
<gene>
    <name evidence="12 15" type="primary">hisD</name>
    <name evidence="15" type="ORF">QIS96_03975</name>
</gene>
<keyword evidence="6 12" id="KW-0479">Metal-binding</keyword>
<feature type="binding site" evidence="12">
    <location>
        <position position="336"/>
    </location>
    <ligand>
        <name>substrate</name>
    </ligand>
</feature>
<dbReference type="RefSeq" id="WP_282540933.1">
    <property type="nucleotide sequence ID" value="NZ_JASCIQ010000003.1"/>
</dbReference>
<evidence type="ECO:0000256" key="7">
    <source>
        <dbReference type="ARBA" id="ARBA00022833"/>
    </source>
</evidence>
<evidence type="ECO:0000256" key="1">
    <source>
        <dbReference type="ARBA" id="ARBA00003850"/>
    </source>
</evidence>
<dbReference type="InterPro" id="IPR012131">
    <property type="entry name" value="Hstdl_DH"/>
</dbReference>
<dbReference type="PRINTS" id="PR00083">
    <property type="entry name" value="HOLDHDRGNASE"/>
</dbReference>
<comment type="pathway">
    <text evidence="2 12">Amino-acid biosynthesis; L-histidine biosynthesis; L-histidine from 5-phospho-alpha-D-ribose 1-diphosphate: step 9/9.</text>
</comment>
<dbReference type="PIRSF" id="PIRSF000099">
    <property type="entry name" value="Histidinol_dh"/>
    <property type="match status" value="1"/>
</dbReference>
<feature type="active site" description="Proton acceptor" evidence="12">
    <location>
        <position position="336"/>
    </location>
</feature>
<dbReference type="Pfam" id="PF00815">
    <property type="entry name" value="Histidinol_dh"/>
    <property type="match status" value="1"/>
</dbReference>
<comment type="similarity">
    <text evidence="3 12 13 14">Belongs to the histidinol dehydrogenase family.</text>
</comment>
<feature type="binding site" evidence="12">
    <location>
        <position position="265"/>
    </location>
    <ligand>
        <name>Zn(2+)</name>
        <dbReference type="ChEBI" id="CHEBI:29105"/>
    </ligand>
</feature>
<dbReference type="EMBL" id="JASCIQ010000003">
    <property type="protein sequence ID" value="MDI3402982.1"/>
    <property type="molecule type" value="Genomic_DNA"/>
</dbReference>
<dbReference type="Gene3D" id="1.20.5.1300">
    <property type="match status" value="1"/>
</dbReference>
<comment type="function">
    <text evidence="1 12">Catalyzes the sequential NAD-dependent oxidations of L-histidinol to L-histidinaldehyde and then to L-histidine.</text>
</comment>
<feature type="binding site" evidence="12">
    <location>
        <position position="220"/>
    </location>
    <ligand>
        <name>NAD(+)</name>
        <dbReference type="ChEBI" id="CHEBI:57540"/>
    </ligand>
</feature>
<dbReference type="EC" id="1.1.1.23" evidence="4 12"/>
<accession>A0ABT6S4J0</accession>
<evidence type="ECO:0000256" key="5">
    <source>
        <dbReference type="ARBA" id="ARBA00016531"/>
    </source>
</evidence>
<feature type="binding site" evidence="12">
    <location>
        <position position="268"/>
    </location>
    <ligand>
        <name>substrate</name>
    </ligand>
</feature>
<reference evidence="15 16" key="1">
    <citation type="submission" date="2023-05" db="EMBL/GenBank/DDBJ databases">
        <title>Draft genome sequence of Streptomyces sp. B-S-A6 isolated from a cave soil in Thailand.</title>
        <authorList>
            <person name="Chamroensaksri N."/>
            <person name="Muangham S."/>
        </authorList>
    </citation>
    <scope>NUCLEOTIDE SEQUENCE [LARGE SCALE GENOMIC DNA]</scope>
    <source>
        <strain evidence="15 16">B-S-A6</strain>
    </source>
</reference>
<evidence type="ECO:0000256" key="9">
    <source>
        <dbReference type="ARBA" id="ARBA00023027"/>
    </source>
</evidence>
<evidence type="ECO:0000256" key="2">
    <source>
        <dbReference type="ARBA" id="ARBA00004940"/>
    </source>
</evidence>
<dbReference type="SUPFAM" id="SSF53720">
    <property type="entry name" value="ALDH-like"/>
    <property type="match status" value="1"/>
</dbReference>
<evidence type="ECO:0000256" key="3">
    <source>
        <dbReference type="ARBA" id="ARBA00010178"/>
    </source>
</evidence>
<comment type="catalytic activity">
    <reaction evidence="11 12">
        <text>L-histidinol + 2 NAD(+) + H2O = L-histidine + 2 NADH + 3 H(+)</text>
        <dbReference type="Rhea" id="RHEA:20641"/>
        <dbReference type="ChEBI" id="CHEBI:15377"/>
        <dbReference type="ChEBI" id="CHEBI:15378"/>
        <dbReference type="ChEBI" id="CHEBI:57540"/>
        <dbReference type="ChEBI" id="CHEBI:57595"/>
        <dbReference type="ChEBI" id="CHEBI:57699"/>
        <dbReference type="ChEBI" id="CHEBI:57945"/>
        <dbReference type="EC" id="1.1.1.23"/>
    </reaction>
</comment>
<keyword evidence="16" id="KW-1185">Reference proteome</keyword>
<feature type="binding site" evidence="12">
    <location>
        <position position="130"/>
    </location>
    <ligand>
        <name>NAD(+)</name>
        <dbReference type="ChEBI" id="CHEBI:57540"/>
    </ligand>
</feature>
<feature type="active site" description="Proton acceptor" evidence="12">
    <location>
        <position position="335"/>
    </location>
</feature>
<dbReference type="PROSITE" id="PS00611">
    <property type="entry name" value="HISOL_DEHYDROGENASE"/>
    <property type="match status" value="1"/>
</dbReference>
<feature type="binding site" evidence="12">
    <location>
        <position position="423"/>
    </location>
    <ligand>
        <name>substrate</name>
    </ligand>
</feature>
<dbReference type="InterPro" id="IPR001692">
    <property type="entry name" value="Histidinol_DH_CS"/>
</dbReference>
<evidence type="ECO:0000256" key="8">
    <source>
        <dbReference type="ARBA" id="ARBA00023002"/>
    </source>
</evidence>
<keyword evidence="7 12" id="KW-0862">Zinc</keyword>
<dbReference type="GO" id="GO:0016787">
    <property type="term" value="F:hydrolase activity"/>
    <property type="evidence" value="ECO:0007669"/>
    <property type="project" value="UniProtKB-KW"/>
</dbReference>
<feature type="binding site" evidence="12">
    <location>
        <position position="369"/>
    </location>
    <ligand>
        <name>substrate</name>
    </ligand>
</feature>
<proteinExistence type="inferred from homology"/>